<comment type="similarity">
    <text evidence="1">Belongs to the SUI1 family.</text>
</comment>
<dbReference type="GO" id="GO:0001731">
    <property type="term" value="P:formation of translation preinitiation complex"/>
    <property type="evidence" value="ECO:0007669"/>
    <property type="project" value="TreeGrafter"/>
</dbReference>
<feature type="domain" description="SUI1" evidence="4">
    <location>
        <begin position="41"/>
        <end position="107"/>
    </location>
</feature>
<proteinExistence type="inferred from homology"/>
<evidence type="ECO:0000256" key="1">
    <source>
        <dbReference type="ARBA" id="ARBA00005422"/>
    </source>
</evidence>
<sequence length="115" mass="12499">MANSRLVYSTDESNICSTCSKVFRKCKCTETQSTTKDDIVRVSRETKGRKGAGVTVITGLNINPVELKEIARKLKIQCGAGGTTKSGQIEIQGDKREIIKNFFEKGGKKVKLSGG</sequence>
<keyword evidence="3" id="KW-0648">Protein biosynthesis</keyword>
<dbReference type="InterPro" id="IPR001950">
    <property type="entry name" value="SUI1"/>
</dbReference>
<evidence type="ECO:0000256" key="2">
    <source>
        <dbReference type="ARBA" id="ARBA00022845"/>
    </source>
</evidence>
<dbReference type="GO" id="GO:0003729">
    <property type="term" value="F:mRNA binding"/>
    <property type="evidence" value="ECO:0007669"/>
    <property type="project" value="TreeGrafter"/>
</dbReference>
<evidence type="ECO:0000259" key="4">
    <source>
        <dbReference type="PROSITE" id="PS50296"/>
    </source>
</evidence>
<evidence type="ECO:0000313" key="6">
    <source>
        <dbReference type="Proteomes" id="UP000219329"/>
    </source>
</evidence>
<dbReference type="PANTHER" id="PTHR12789:SF0">
    <property type="entry name" value="DENSITY-REGULATED PROTEIN"/>
    <property type="match status" value="1"/>
</dbReference>
<dbReference type="GO" id="GO:0006417">
    <property type="term" value="P:regulation of translation"/>
    <property type="evidence" value="ECO:0007669"/>
    <property type="project" value="UniProtKB-KW"/>
</dbReference>
<dbReference type="Proteomes" id="UP000219329">
    <property type="component" value="Unassembled WGS sequence"/>
</dbReference>
<dbReference type="Gene3D" id="3.30.780.10">
    <property type="entry name" value="SUI1-like domain"/>
    <property type="match status" value="1"/>
</dbReference>
<dbReference type="Pfam" id="PF01253">
    <property type="entry name" value="SUI1"/>
    <property type="match status" value="1"/>
</dbReference>
<dbReference type="PIRSF" id="PIRSF037511">
    <property type="entry name" value="Transl_init_SUI1_pro"/>
    <property type="match status" value="1"/>
</dbReference>
<comment type="caution">
    <text evidence="5">The sequence shown here is derived from an EMBL/GenBank/DDBJ whole genome shotgun (WGS) entry which is preliminary data.</text>
</comment>
<dbReference type="PROSITE" id="PS50296">
    <property type="entry name" value="SUI1"/>
    <property type="match status" value="1"/>
</dbReference>
<keyword evidence="2" id="KW-0810">Translation regulation</keyword>
<name>A0A2A5WFW5_9GAMM</name>
<dbReference type="InterPro" id="IPR005872">
    <property type="entry name" value="SUI1_arc_bac"/>
</dbReference>
<dbReference type="PANTHER" id="PTHR12789">
    <property type="entry name" value="DENSITY-REGULATED PROTEIN HOMOLOG"/>
    <property type="match status" value="1"/>
</dbReference>
<dbReference type="SUPFAM" id="SSF55159">
    <property type="entry name" value="eIF1-like"/>
    <property type="match status" value="1"/>
</dbReference>
<dbReference type="InterPro" id="IPR050318">
    <property type="entry name" value="DENR/SUI1_TIF"/>
</dbReference>
<dbReference type="AlphaFoldDB" id="A0A2A5WFW5"/>
<evidence type="ECO:0000256" key="3">
    <source>
        <dbReference type="ARBA" id="ARBA00022917"/>
    </source>
</evidence>
<gene>
    <name evidence="5" type="ORF">CNF02_00860</name>
</gene>
<dbReference type="EMBL" id="NTJZ01000001">
    <property type="protein sequence ID" value="PDH35301.1"/>
    <property type="molecule type" value="Genomic_DNA"/>
</dbReference>
<protein>
    <submittedName>
        <fullName evidence="5">Stress response translation initiation inhibitor YciH</fullName>
    </submittedName>
</protein>
<dbReference type="GO" id="GO:0002188">
    <property type="term" value="P:translation reinitiation"/>
    <property type="evidence" value="ECO:0007669"/>
    <property type="project" value="TreeGrafter"/>
</dbReference>
<evidence type="ECO:0000313" key="5">
    <source>
        <dbReference type="EMBL" id="PDH35301.1"/>
    </source>
</evidence>
<dbReference type="CDD" id="cd11567">
    <property type="entry name" value="YciH_like"/>
    <property type="match status" value="1"/>
</dbReference>
<dbReference type="InterPro" id="IPR036877">
    <property type="entry name" value="SUI1_dom_sf"/>
</dbReference>
<dbReference type="GO" id="GO:0003743">
    <property type="term" value="F:translation initiation factor activity"/>
    <property type="evidence" value="ECO:0007669"/>
    <property type="project" value="InterPro"/>
</dbReference>
<organism evidence="5 6">
    <name type="scientific">OM182 bacterium MED-G28</name>
    <dbReference type="NCBI Taxonomy" id="1986256"/>
    <lineage>
        <taxon>Bacteria</taxon>
        <taxon>Pseudomonadati</taxon>
        <taxon>Pseudomonadota</taxon>
        <taxon>Gammaproteobacteria</taxon>
        <taxon>OMG group</taxon>
        <taxon>OM182 clade</taxon>
    </lineage>
</organism>
<reference evidence="5 6" key="1">
    <citation type="submission" date="2017-08" db="EMBL/GenBank/DDBJ databases">
        <title>Fine stratification of microbial communities through a metagenomic profile of the photic zone.</title>
        <authorList>
            <person name="Haro-Moreno J.M."/>
            <person name="Lopez-Perez M."/>
            <person name="De La Torre J."/>
            <person name="Picazo A."/>
            <person name="Camacho A."/>
            <person name="Rodriguez-Valera F."/>
        </authorList>
    </citation>
    <scope>NUCLEOTIDE SEQUENCE [LARGE SCALE GENOMIC DNA]</scope>
    <source>
        <strain evidence="5">MED-G28</strain>
    </source>
</reference>
<accession>A0A2A5WFW5</accession>